<dbReference type="InterPro" id="IPR024623">
    <property type="entry name" value="YtxH"/>
</dbReference>
<dbReference type="Pfam" id="PF12732">
    <property type="entry name" value="YtxH"/>
    <property type="match status" value="1"/>
</dbReference>
<keyword evidence="1" id="KW-0472">Membrane</keyword>
<evidence type="ECO:0000313" key="3">
    <source>
        <dbReference type="Proteomes" id="UP000887043"/>
    </source>
</evidence>
<sequence>MILKPIITRVFLVYLLSDKFYQVNINLKLEIMKTLGYIGAFLGGAIAGAALGLLCAPEKGEDTRKKITDTVDDFLKKHDIKLSSKEVADLVDDIKDSATAE</sequence>
<dbReference type="EMBL" id="BPTR01000001">
    <property type="protein sequence ID" value="GJG26662.1"/>
    <property type="molecule type" value="Genomic_DNA"/>
</dbReference>
<dbReference type="Proteomes" id="UP000887043">
    <property type="component" value="Unassembled WGS sequence"/>
</dbReference>
<evidence type="ECO:0000256" key="1">
    <source>
        <dbReference type="SAM" id="Phobius"/>
    </source>
</evidence>
<protein>
    <recommendedName>
        <fullName evidence="4">YtxH domain-containing protein</fullName>
    </recommendedName>
</protein>
<comment type="caution">
    <text evidence="2">The sequence shown here is derived from an EMBL/GenBank/DDBJ whole genome shotgun (WGS) entry which is preliminary data.</text>
</comment>
<proteinExistence type="predicted"/>
<gene>
    <name evidence="2" type="ORF">PRRU23_03620</name>
</gene>
<name>A0AA37MK95_SEGBR</name>
<feature type="transmembrane region" description="Helical" evidence="1">
    <location>
        <begin position="35"/>
        <end position="56"/>
    </location>
</feature>
<accession>A0AA37MK95</accession>
<evidence type="ECO:0008006" key="4">
    <source>
        <dbReference type="Google" id="ProtNLM"/>
    </source>
</evidence>
<keyword evidence="1" id="KW-0812">Transmembrane</keyword>
<keyword evidence="1" id="KW-1133">Transmembrane helix</keyword>
<dbReference type="AlphaFoldDB" id="A0AA37MK95"/>
<evidence type="ECO:0000313" key="2">
    <source>
        <dbReference type="EMBL" id="GJG26662.1"/>
    </source>
</evidence>
<organism evidence="2 3">
    <name type="scientific">Segatella bryantii</name>
    <name type="common">Prevotella bryantii</name>
    <dbReference type="NCBI Taxonomy" id="77095"/>
    <lineage>
        <taxon>Bacteria</taxon>
        <taxon>Pseudomonadati</taxon>
        <taxon>Bacteroidota</taxon>
        <taxon>Bacteroidia</taxon>
        <taxon>Bacteroidales</taxon>
        <taxon>Prevotellaceae</taxon>
        <taxon>Segatella</taxon>
    </lineage>
</organism>
<reference evidence="2" key="1">
    <citation type="submission" date="2021-08" db="EMBL/GenBank/DDBJ databases">
        <title>Prevotella lacticifex sp. nov., isolated from rumen of cow.</title>
        <authorList>
            <person name="Shinkai T."/>
            <person name="Ikeyama N."/>
            <person name="Kumagai M."/>
            <person name="Ohmori H."/>
            <person name="Sakamoto M."/>
            <person name="Ohkuma M."/>
            <person name="Mitsumori M."/>
        </authorList>
    </citation>
    <scope>NUCLEOTIDE SEQUENCE</scope>
    <source>
        <strain evidence="2">DSM 11371</strain>
    </source>
</reference>